<dbReference type="Proteomes" id="UP000821866">
    <property type="component" value="Chromosome 3"/>
</dbReference>
<evidence type="ECO:0000256" key="2">
    <source>
        <dbReference type="SAM" id="Phobius"/>
    </source>
</evidence>
<comment type="caution">
    <text evidence="3">The sequence shown here is derived from an EMBL/GenBank/DDBJ whole genome shotgun (WGS) entry which is preliminary data.</text>
</comment>
<dbReference type="EMBL" id="JABSTU010000005">
    <property type="protein sequence ID" value="KAH8031343.1"/>
    <property type="molecule type" value="Genomic_DNA"/>
</dbReference>
<accession>A0A9J6EAL3</accession>
<feature type="transmembrane region" description="Helical" evidence="2">
    <location>
        <begin position="171"/>
        <end position="192"/>
    </location>
</feature>
<organism evidence="3 4">
    <name type="scientific">Rhipicephalus microplus</name>
    <name type="common">Cattle tick</name>
    <name type="synonym">Boophilus microplus</name>
    <dbReference type="NCBI Taxonomy" id="6941"/>
    <lineage>
        <taxon>Eukaryota</taxon>
        <taxon>Metazoa</taxon>
        <taxon>Ecdysozoa</taxon>
        <taxon>Arthropoda</taxon>
        <taxon>Chelicerata</taxon>
        <taxon>Arachnida</taxon>
        <taxon>Acari</taxon>
        <taxon>Parasitiformes</taxon>
        <taxon>Ixodida</taxon>
        <taxon>Ixodoidea</taxon>
        <taxon>Ixodidae</taxon>
        <taxon>Rhipicephalinae</taxon>
        <taxon>Rhipicephalus</taxon>
        <taxon>Boophilus</taxon>
    </lineage>
</organism>
<name>A0A9J6EAL3_RHIMP</name>
<gene>
    <name evidence="3" type="ORF">HPB51_016401</name>
</gene>
<proteinExistence type="predicted"/>
<reference evidence="3" key="2">
    <citation type="submission" date="2021-09" db="EMBL/GenBank/DDBJ databases">
        <authorList>
            <person name="Jia N."/>
            <person name="Wang J."/>
            <person name="Shi W."/>
            <person name="Du L."/>
            <person name="Sun Y."/>
            <person name="Zhan W."/>
            <person name="Jiang J."/>
            <person name="Wang Q."/>
            <person name="Zhang B."/>
            <person name="Ji P."/>
            <person name="Sakyi L.B."/>
            <person name="Cui X."/>
            <person name="Yuan T."/>
            <person name="Jiang B."/>
            <person name="Yang W."/>
            <person name="Lam T.T.-Y."/>
            <person name="Chang Q."/>
            <person name="Ding S."/>
            <person name="Wang X."/>
            <person name="Zhu J."/>
            <person name="Ruan X."/>
            <person name="Zhao L."/>
            <person name="Wei J."/>
            <person name="Que T."/>
            <person name="Du C."/>
            <person name="Cheng J."/>
            <person name="Dai P."/>
            <person name="Han X."/>
            <person name="Huang E."/>
            <person name="Gao Y."/>
            <person name="Liu J."/>
            <person name="Shao H."/>
            <person name="Ye R."/>
            <person name="Li L."/>
            <person name="Wei W."/>
            <person name="Wang X."/>
            <person name="Wang C."/>
            <person name="Huo Q."/>
            <person name="Li W."/>
            <person name="Guo W."/>
            <person name="Chen H."/>
            <person name="Chen S."/>
            <person name="Zhou L."/>
            <person name="Zhou L."/>
            <person name="Ni X."/>
            <person name="Tian J."/>
            <person name="Zhou Y."/>
            <person name="Sheng Y."/>
            <person name="Liu T."/>
            <person name="Pan Y."/>
            <person name="Xia L."/>
            <person name="Li J."/>
            <person name="Zhao F."/>
            <person name="Cao W."/>
        </authorList>
    </citation>
    <scope>NUCLEOTIDE SEQUENCE</scope>
    <source>
        <strain evidence="3">Rmic-2018</strain>
        <tissue evidence="3">Larvae</tissue>
    </source>
</reference>
<dbReference type="AlphaFoldDB" id="A0A9J6EAL3"/>
<evidence type="ECO:0000313" key="4">
    <source>
        <dbReference type="Proteomes" id="UP000821866"/>
    </source>
</evidence>
<reference evidence="3" key="1">
    <citation type="journal article" date="2020" name="Cell">
        <title>Large-Scale Comparative Analyses of Tick Genomes Elucidate Their Genetic Diversity and Vector Capacities.</title>
        <authorList>
            <consortium name="Tick Genome and Microbiome Consortium (TIGMIC)"/>
            <person name="Jia N."/>
            <person name="Wang J."/>
            <person name="Shi W."/>
            <person name="Du L."/>
            <person name="Sun Y."/>
            <person name="Zhan W."/>
            <person name="Jiang J.F."/>
            <person name="Wang Q."/>
            <person name="Zhang B."/>
            <person name="Ji P."/>
            <person name="Bell-Sakyi L."/>
            <person name="Cui X.M."/>
            <person name="Yuan T.T."/>
            <person name="Jiang B.G."/>
            <person name="Yang W.F."/>
            <person name="Lam T.T."/>
            <person name="Chang Q.C."/>
            <person name="Ding S.J."/>
            <person name="Wang X.J."/>
            <person name="Zhu J.G."/>
            <person name="Ruan X.D."/>
            <person name="Zhao L."/>
            <person name="Wei J.T."/>
            <person name="Ye R.Z."/>
            <person name="Que T.C."/>
            <person name="Du C.H."/>
            <person name="Zhou Y.H."/>
            <person name="Cheng J.X."/>
            <person name="Dai P.F."/>
            <person name="Guo W.B."/>
            <person name="Han X.H."/>
            <person name="Huang E.J."/>
            <person name="Li L.F."/>
            <person name="Wei W."/>
            <person name="Gao Y.C."/>
            <person name="Liu J.Z."/>
            <person name="Shao H.Z."/>
            <person name="Wang X."/>
            <person name="Wang C.C."/>
            <person name="Yang T.C."/>
            <person name="Huo Q.B."/>
            <person name="Li W."/>
            <person name="Chen H.Y."/>
            <person name="Chen S.E."/>
            <person name="Zhou L.G."/>
            <person name="Ni X.B."/>
            <person name="Tian J.H."/>
            <person name="Sheng Y."/>
            <person name="Liu T."/>
            <person name="Pan Y.S."/>
            <person name="Xia L.Y."/>
            <person name="Li J."/>
            <person name="Zhao F."/>
            <person name="Cao W.C."/>
        </authorList>
    </citation>
    <scope>NUCLEOTIDE SEQUENCE</scope>
    <source>
        <strain evidence="3">Rmic-2018</strain>
    </source>
</reference>
<keyword evidence="2" id="KW-1133">Transmembrane helix</keyword>
<feature type="compositionally biased region" description="Basic and acidic residues" evidence="1">
    <location>
        <begin position="1"/>
        <end position="27"/>
    </location>
</feature>
<dbReference type="VEuPathDB" id="VectorBase:LOC119164743"/>
<feature type="compositionally biased region" description="Low complexity" evidence="1">
    <location>
        <begin position="30"/>
        <end position="40"/>
    </location>
</feature>
<keyword evidence="2" id="KW-0472">Membrane</keyword>
<evidence type="ECO:0000313" key="3">
    <source>
        <dbReference type="EMBL" id="KAH8031343.1"/>
    </source>
</evidence>
<sequence>MVEREALVDRRVRRREAGERMTREGAPKHGANPAVAPVAGGEDKRAPTAVAMGEGIVMALYSGASGPFAGMIIVAICLPWTNTKGTAIATSAAFAFELWQTVGRTLSGLEPPRMNTTLLHCANNATALCSSEGLAYASQPVPGTANLTCGRTGMPEVRGEDVFFLYRLSSYWSSFFAMLATVALSLVLSIFLGHKDELRKSMPLSSPAFLRLWARLRLLPDETKRPGAEAIVKSEDVCESEEEVVTMIAVTKLPGGHHLREDGI</sequence>
<keyword evidence="4" id="KW-1185">Reference proteome</keyword>
<feature type="region of interest" description="Disordered" evidence="1">
    <location>
        <begin position="1"/>
        <end position="41"/>
    </location>
</feature>
<evidence type="ECO:0000256" key="1">
    <source>
        <dbReference type="SAM" id="MobiDB-lite"/>
    </source>
</evidence>
<protein>
    <submittedName>
        <fullName evidence="3">Uncharacterized protein</fullName>
    </submittedName>
</protein>
<keyword evidence="2" id="KW-0812">Transmembrane</keyword>